<dbReference type="NCBIfam" id="TIGR00666">
    <property type="entry name" value="PBP4"/>
    <property type="match status" value="1"/>
</dbReference>
<dbReference type="PANTHER" id="PTHR30023:SF0">
    <property type="entry name" value="PENICILLIN-SENSITIVE CARBOXYPEPTIDASE A"/>
    <property type="match status" value="1"/>
</dbReference>
<dbReference type="EC" id="3.4.21.-" evidence="3"/>
<dbReference type="Proteomes" id="UP000749311">
    <property type="component" value="Unassembled WGS sequence"/>
</dbReference>
<dbReference type="InterPro" id="IPR000667">
    <property type="entry name" value="Peptidase_S13"/>
</dbReference>
<sequence length="475" mass="48304">MESRAPRRPIGRWRLRAGWAAWGCAVALLAAGVLAASGPLARQQGWLVDGGSSTIAPEIVERLQPEPERLGAGVAGTAAEPAYTSASASDVQQAMAANPPELSGDYSGAVADLAGGDLDYDLSATQPLIPASTLKIMTAVAVLDALGPQHTFATTVVSTQTGMIVLEGGGDPLLSSTPTSYASSSTIDLPSTQQLAQATADALKAQGVAQVTLGYDDSLFTGDTWHTDWPEDDREFIAPVTALVVDEGASSPGLDSPSSAAAEVFADQLRAAGIEVDGDPVPASAAGGEQLAQVASAPLSLLVQEMLTHSDNYIAEVLLRQVALAAGEAGSFDGGASALVASLEELGLWREGQVIVDGSGLSANDRLTTQALVSALQLAASRDDLADILAALPVGCATGTLVNRFTDDQSTAGRGIVRAKTGTLDQVASLAGYTPTSDGGLVAFAFIGNGIPSDQDARPWLDHVASALADCDCAA</sequence>
<reference evidence="3 4" key="1">
    <citation type="submission" date="2020-02" db="EMBL/GenBank/DDBJ databases">
        <title>Sequencing the genomes of 1000 actinobacteria strains.</title>
        <authorList>
            <person name="Klenk H.-P."/>
        </authorList>
    </citation>
    <scope>NUCLEOTIDE SEQUENCE [LARGE SCALE GENOMIC DNA]</scope>
    <source>
        <strain evidence="3 4">DSM 19609</strain>
    </source>
</reference>
<dbReference type="PANTHER" id="PTHR30023">
    <property type="entry name" value="D-ALANYL-D-ALANINE CARBOXYPEPTIDASE"/>
    <property type="match status" value="1"/>
</dbReference>
<gene>
    <name evidence="3" type="ORF">FB473_000204</name>
</gene>
<organism evidence="3 4">
    <name type="scientific">Brooklawnia cerclae</name>
    <dbReference type="NCBI Taxonomy" id="349934"/>
    <lineage>
        <taxon>Bacteria</taxon>
        <taxon>Bacillati</taxon>
        <taxon>Actinomycetota</taxon>
        <taxon>Actinomycetes</taxon>
        <taxon>Propionibacteriales</taxon>
        <taxon>Propionibacteriaceae</taxon>
        <taxon>Brooklawnia</taxon>
    </lineage>
</organism>
<dbReference type="InterPro" id="IPR012338">
    <property type="entry name" value="Beta-lactam/transpept-like"/>
</dbReference>
<comment type="caution">
    <text evidence="3">The sequence shown here is derived from an EMBL/GenBank/DDBJ whole genome shotgun (WGS) entry which is preliminary data.</text>
</comment>
<keyword evidence="4" id="KW-1185">Reference proteome</keyword>
<dbReference type="RefSeq" id="WP_167164016.1">
    <property type="nucleotide sequence ID" value="NZ_BAAAOO010000012.1"/>
</dbReference>
<keyword evidence="3" id="KW-0645">Protease</keyword>
<accession>A0ABX0SCA3</accession>
<dbReference type="SUPFAM" id="SSF56601">
    <property type="entry name" value="beta-lactamase/transpeptidase-like"/>
    <property type="match status" value="1"/>
</dbReference>
<name>A0ABX0SCA3_9ACTN</name>
<dbReference type="PRINTS" id="PR00922">
    <property type="entry name" value="DADACBPTASE3"/>
</dbReference>
<evidence type="ECO:0000256" key="2">
    <source>
        <dbReference type="ARBA" id="ARBA00022801"/>
    </source>
</evidence>
<dbReference type="EMBL" id="JAAMOZ010000001">
    <property type="protein sequence ID" value="NIH55559.1"/>
    <property type="molecule type" value="Genomic_DNA"/>
</dbReference>
<keyword evidence="3" id="KW-0121">Carboxypeptidase</keyword>
<dbReference type="Gene3D" id="3.40.710.10">
    <property type="entry name" value="DD-peptidase/beta-lactamase superfamily"/>
    <property type="match status" value="2"/>
</dbReference>
<comment type="similarity">
    <text evidence="1">Belongs to the peptidase S13 family.</text>
</comment>
<protein>
    <submittedName>
        <fullName evidence="3">D-alanyl-D-alanine carboxypeptidase/D-alanyl-D-alanine-endopeptidase (Penicillin-binding protein 4)</fullName>
        <ecNumber evidence="3">3.4.16.4</ecNumber>
        <ecNumber evidence="3">3.4.21.-</ecNumber>
    </submittedName>
</protein>
<keyword evidence="2 3" id="KW-0378">Hydrolase</keyword>
<dbReference type="EC" id="3.4.16.4" evidence="3"/>
<dbReference type="Pfam" id="PF02113">
    <property type="entry name" value="Peptidase_S13"/>
    <property type="match status" value="2"/>
</dbReference>
<dbReference type="GO" id="GO:0009002">
    <property type="term" value="F:serine-type D-Ala-D-Ala carboxypeptidase activity"/>
    <property type="evidence" value="ECO:0007669"/>
    <property type="project" value="UniProtKB-EC"/>
</dbReference>
<evidence type="ECO:0000256" key="1">
    <source>
        <dbReference type="ARBA" id="ARBA00006096"/>
    </source>
</evidence>
<evidence type="ECO:0000313" key="4">
    <source>
        <dbReference type="Proteomes" id="UP000749311"/>
    </source>
</evidence>
<proteinExistence type="inferred from homology"/>
<evidence type="ECO:0000313" key="3">
    <source>
        <dbReference type="EMBL" id="NIH55559.1"/>
    </source>
</evidence>